<keyword evidence="2 11" id="KW-0808">Transferase</keyword>
<dbReference type="PANTHER" id="PTHR22883:SF23">
    <property type="entry name" value="PALMITOYLTRANSFERASE ZDHHC6"/>
    <property type="match status" value="1"/>
</dbReference>
<keyword evidence="7" id="KW-0449">Lipoprotein</keyword>
<keyword evidence="6" id="KW-0564">Palmitate</keyword>
<reference evidence="14 15" key="1">
    <citation type="submission" date="2017-12" db="EMBL/GenBank/DDBJ databases">
        <authorList>
            <consortium name="DOE Joint Genome Institute"/>
            <person name="Haridas S."/>
            <person name="Kjaerbolling I."/>
            <person name="Vesth T.C."/>
            <person name="Frisvad J.C."/>
            <person name="Nybo J.L."/>
            <person name="Theobald S."/>
            <person name="Kuo A."/>
            <person name="Bowyer P."/>
            <person name="Matsuda Y."/>
            <person name="Mondo S."/>
            <person name="Lyhne E.K."/>
            <person name="Kogle M.E."/>
            <person name="Clum A."/>
            <person name="Lipzen A."/>
            <person name="Salamov A."/>
            <person name="Ngan C.Y."/>
            <person name="Daum C."/>
            <person name="Chiniquy J."/>
            <person name="Barry K."/>
            <person name="LaButti K."/>
            <person name="Simmons B.A."/>
            <person name="Magnuson J.K."/>
            <person name="Mortensen U.H."/>
            <person name="Larsen T.O."/>
            <person name="Grigoriev I.V."/>
            <person name="Baker S.E."/>
            <person name="Andersen M.R."/>
            <person name="Nordberg H.P."/>
            <person name="Cantor M.N."/>
            <person name="Hua S.X."/>
        </authorList>
    </citation>
    <scope>NUCLEOTIDE SEQUENCE [LARGE SCALE GENOMIC DNA]</scope>
    <source>
        <strain evidence="14 15">CBS 102.13</strain>
    </source>
</reference>
<evidence type="ECO:0000256" key="3">
    <source>
        <dbReference type="ARBA" id="ARBA00022692"/>
    </source>
</evidence>
<name>A0A2I2FBD1_ASPCN</name>
<dbReference type="InterPro" id="IPR001594">
    <property type="entry name" value="Palmitoyltrfase_DHHC"/>
</dbReference>
<evidence type="ECO:0000256" key="8">
    <source>
        <dbReference type="ARBA" id="ARBA00023315"/>
    </source>
</evidence>
<dbReference type="RefSeq" id="XP_024671944.1">
    <property type="nucleotide sequence ID" value="XM_024812701.1"/>
</dbReference>
<feature type="transmembrane region" description="Helical" evidence="11">
    <location>
        <begin position="12"/>
        <end position="32"/>
    </location>
</feature>
<keyword evidence="3 11" id="KW-0812">Transmembrane</keyword>
<dbReference type="GO" id="GO:0019706">
    <property type="term" value="F:protein-cysteine S-palmitoyltransferase activity"/>
    <property type="evidence" value="ECO:0007669"/>
    <property type="project" value="UniProtKB-EC"/>
</dbReference>
<evidence type="ECO:0000313" key="15">
    <source>
        <dbReference type="Proteomes" id="UP000234585"/>
    </source>
</evidence>
<dbReference type="Proteomes" id="UP000234585">
    <property type="component" value="Unassembled WGS sequence"/>
</dbReference>
<dbReference type="GeneID" id="36519861"/>
<comment type="catalytic activity">
    <reaction evidence="10 11">
        <text>L-cysteinyl-[protein] + hexadecanoyl-CoA = S-hexadecanoyl-L-cysteinyl-[protein] + CoA</text>
        <dbReference type="Rhea" id="RHEA:36683"/>
        <dbReference type="Rhea" id="RHEA-COMP:10131"/>
        <dbReference type="Rhea" id="RHEA-COMP:11032"/>
        <dbReference type="ChEBI" id="CHEBI:29950"/>
        <dbReference type="ChEBI" id="CHEBI:57287"/>
        <dbReference type="ChEBI" id="CHEBI:57379"/>
        <dbReference type="ChEBI" id="CHEBI:74151"/>
        <dbReference type="EC" id="2.3.1.225"/>
    </reaction>
</comment>
<accession>A0A2I2FBD1</accession>
<evidence type="ECO:0000256" key="9">
    <source>
        <dbReference type="ARBA" id="ARBA00038298"/>
    </source>
</evidence>
<dbReference type="AlphaFoldDB" id="A0A2I2FBD1"/>
<dbReference type="PANTHER" id="PTHR22883">
    <property type="entry name" value="ZINC FINGER DHHC DOMAIN CONTAINING PROTEIN"/>
    <property type="match status" value="1"/>
</dbReference>
<dbReference type="OrthoDB" id="331948at2759"/>
<evidence type="ECO:0000313" key="14">
    <source>
        <dbReference type="EMBL" id="PLB37932.1"/>
    </source>
</evidence>
<dbReference type="EMBL" id="KZ559139">
    <property type="protein sequence ID" value="PLB37932.1"/>
    <property type="molecule type" value="Genomic_DNA"/>
</dbReference>
<keyword evidence="5 11" id="KW-0472">Membrane</keyword>
<feature type="region of interest" description="Disordered" evidence="12">
    <location>
        <begin position="447"/>
        <end position="481"/>
    </location>
</feature>
<evidence type="ECO:0000256" key="1">
    <source>
        <dbReference type="ARBA" id="ARBA00004141"/>
    </source>
</evidence>
<feature type="transmembrane region" description="Helical" evidence="11">
    <location>
        <begin position="52"/>
        <end position="75"/>
    </location>
</feature>
<proteinExistence type="inferred from homology"/>
<dbReference type="GO" id="GO:0016020">
    <property type="term" value="C:membrane"/>
    <property type="evidence" value="ECO:0007669"/>
    <property type="project" value="UniProtKB-SubCell"/>
</dbReference>
<comment type="domain">
    <text evidence="11">The DHHC domain is required for palmitoyltransferase activity.</text>
</comment>
<dbReference type="GO" id="GO:0005783">
    <property type="term" value="C:endoplasmic reticulum"/>
    <property type="evidence" value="ECO:0007669"/>
    <property type="project" value="TreeGrafter"/>
</dbReference>
<evidence type="ECO:0000256" key="12">
    <source>
        <dbReference type="SAM" id="MobiDB-lite"/>
    </source>
</evidence>
<keyword evidence="8 11" id="KW-0012">Acyltransferase</keyword>
<evidence type="ECO:0000256" key="5">
    <source>
        <dbReference type="ARBA" id="ARBA00023136"/>
    </source>
</evidence>
<evidence type="ECO:0000256" key="7">
    <source>
        <dbReference type="ARBA" id="ARBA00023288"/>
    </source>
</evidence>
<dbReference type="Pfam" id="PF01529">
    <property type="entry name" value="DHHC"/>
    <property type="match status" value="1"/>
</dbReference>
<feature type="compositionally biased region" description="Basic and acidic residues" evidence="12">
    <location>
        <begin position="124"/>
        <end position="134"/>
    </location>
</feature>
<evidence type="ECO:0000256" key="10">
    <source>
        <dbReference type="ARBA" id="ARBA00048048"/>
    </source>
</evidence>
<feature type="compositionally biased region" description="Basic residues" evidence="12">
    <location>
        <begin position="465"/>
        <end position="481"/>
    </location>
</feature>
<evidence type="ECO:0000259" key="13">
    <source>
        <dbReference type="Pfam" id="PF01529"/>
    </source>
</evidence>
<evidence type="ECO:0000256" key="2">
    <source>
        <dbReference type="ARBA" id="ARBA00022679"/>
    </source>
</evidence>
<evidence type="ECO:0000256" key="11">
    <source>
        <dbReference type="RuleBase" id="RU079119"/>
    </source>
</evidence>
<keyword evidence="15" id="KW-1185">Reference proteome</keyword>
<dbReference type="STRING" id="41067.A0A2I2FBD1"/>
<comment type="similarity">
    <text evidence="9">Belongs to the DHHC palmitoyltransferase family. PFA5 subfamily.</text>
</comment>
<feature type="region of interest" description="Disordered" evidence="12">
    <location>
        <begin position="94"/>
        <end position="149"/>
    </location>
</feature>
<dbReference type="InterPro" id="IPR039859">
    <property type="entry name" value="PFA4/ZDH16/20/ERF2-like"/>
</dbReference>
<feature type="compositionally biased region" description="Basic residues" evidence="12">
    <location>
        <begin position="106"/>
        <end position="123"/>
    </location>
</feature>
<sequence>MARPDRRMNLAVARVIPPILLGIVIYAAYAITKPLCIDYLINPLPKYHHRRRVGAGAAIIAVFYVLLIPVLGTYLRLLYNVMWAPGFLPRATPLNPDPQPADETSKRHHHRGGPRRKKSRRRSRTTEKADRPDVDLESGLQYSPASDGAFSTDTEGLEDFYTKDVFVCQPDGRPLYCSTCRRYKPDRAHHCREVDRCVPKMDHFCPWVGGVVSETSFKFFIQFVFYTMIFCSYCLIVCAVFTAELKRETGAANAHWAVAMGLAGLFGFFTFGMTLSSLQLATYNLTTIENLNRRSAVWTLAIRIPERILAKLGPNSQWAPTYHTVTYPLPPLPSPIPLPQQPPPADNNTPAPPDSEPRHPPPAAAPTTLTPTVPYPPPEKQYVFAVLQTLPGENPFDLGSPIANLQQVMGYTLLSWLLPIKHSPCADHHRRPESVFALGPVVDRLKREAGLEAPDSPAPDGGARKPGHRHRHRRSHRRDEK</sequence>
<feature type="transmembrane region" description="Helical" evidence="11">
    <location>
        <begin position="254"/>
        <end position="275"/>
    </location>
</feature>
<dbReference type="GO" id="GO:0006612">
    <property type="term" value="P:protein targeting to membrane"/>
    <property type="evidence" value="ECO:0007669"/>
    <property type="project" value="TreeGrafter"/>
</dbReference>
<gene>
    <name evidence="14" type="ORF">BDW47DRAFT_106082</name>
</gene>
<keyword evidence="4 11" id="KW-1133">Transmembrane helix</keyword>
<feature type="compositionally biased region" description="Polar residues" evidence="12">
    <location>
        <begin position="140"/>
        <end position="149"/>
    </location>
</feature>
<dbReference type="GO" id="GO:0005794">
    <property type="term" value="C:Golgi apparatus"/>
    <property type="evidence" value="ECO:0007669"/>
    <property type="project" value="TreeGrafter"/>
</dbReference>
<feature type="transmembrane region" description="Helical" evidence="11">
    <location>
        <begin position="223"/>
        <end position="242"/>
    </location>
</feature>
<protein>
    <recommendedName>
        <fullName evidence="11">Palmitoyltransferase</fullName>
        <ecNumber evidence="11">2.3.1.225</ecNumber>
    </recommendedName>
</protein>
<dbReference type="EC" id="2.3.1.225" evidence="11"/>
<evidence type="ECO:0000256" key="6">
    <source>
        <dbReference type="ARBA" id="ARBA00023139"/>
    </source>
</evidence>
<evidence type="ECO:0000256" key="4">
    <source>
        <dbReference type="ARBA" id="ARBA00022989"/>
    </source>
</evidence>
<feature type="domain" description="Palmitoyltransferase DHHC" evidence="13">
    <location>
        <begin position="174"/>
        <end position="293"/>
    </location>
</feature>
<feature type="region of interest" description="Disordered" evidence="12">
    <location>
        <begin position="333"/>
        <end position="375"/>
    </location>
</feature>
<feature type="compositionally biased region" description="Pro residues" evidence="12">
    <location>
        <begin position="333"/>
        <end position="364"/>
    </location>
</feature>
<comment type="subcellular location">
    <subcellularLocation>
        <location evidence="1">Membrane</location>
        <topology evidence="1">Multi-pass membrane protein</topology>
    </subcellularLocation>
</comment>
<dbReference type="PROSITE" id="PS50216">
    <property type="entry name" value="DHHC"/>
    <property type="match status" value="1"/>
</dbReference>
<organism evidence="14 15">
    <name type="scientific">Aspergillus candidus</name>
    <dbReference type="NCBI Taxonomy" id="41067"/>
    <lineage>
        <taxon>Eukaryota</taxon>
        <taxon>Fungi</taxon>
        <taxon>Dikarya</taxon>
        <taxon>Ascomycota</taxon>
        <taxon>Pezizomycotina</taxon>
        <taxon>Eurotiomycetes</taxon>
        <taxon>Eurotiomycetidae</taxon>
        <taxon>Eurotiales</taxon>
        <taxon>Aspergillaceae</taxon>
        <taxon>Aspergillus</taxon>
        <taxon>Aspergillus subgen. Circumdati</taxon>
    </lineage>
</organism>